<dbReference type="Proteomes" id="UP001190700">
    <property type="component" value="Unassembled WGS sequence"/>
</dbReference>
<keyword evidence="5" id="KW-0406">Ion transport</keyword>
<evidence type="ECO:0000259" key="13">
    <source>
        <dbReference type="Pfam" id="PF08454"/>
    </source>
</evidence>
<evidence type="ECO:0000256" key="5">
    <source>
        <dbReference type="ARBA" id="ARBA00023065"/>
    </source>
</evidence>
<evidence type="ECO:0000313" key="15">
    <source>
        <dbReference type="Proteomes" id="UP001190700"/>
    </source>
</evidence>
<dbReference type="InterPro" id="IPR000699">
    <property type="entry name" value="RIH_dom"/>
</dbReference>
<evidence type="ECO:0000259" key="12">
    <source>
        <dbReference type="Pfam" id="PF01365"/>
    </source>
</evidence>
<feature type="region of interest" description="Disordered" evidence="10">
    <location>
        <begin position="1267"/>
        <end position="1304"/>
    </location>
</feature>
<comment type="subcellular location">
    <subcellularLocation>
        <location evidence="1">Endomembrane system</location>
        <topology evidence="1">Multi-pass membrane protein</topology>
    </subcellularLocation>
</comment>
<evidence type="ECO:0000256" key="11">
    <source>
        <dbReference type="SAM" id="Phobius"/>
    </source>
</evidence>
<keyword evidence="7" id="KW-1071">Ligand-gated ion channel</keyword>
<dbReference type="InterPro" id="IPR015925">
    <property type="entry name" value="Ryanodine_IP3_receptor"/>
</dbReference>
<protein>
    <recommendedName>
        <fullName evidence="16">RyR/IP3R Homology associated domain-containing protein</fullName>
    </recommendedName>
</protein>
<evidence type="ECO:0008006" key="16">
    <source>
        <dbReference type="Google" id="ProtNLM"/>
    </source>
</evidence>
<feature type="coiled-coil region" evidence="9">
    <location>
        <begin position="2297"/>
        <end position="2335"/>
    </location>
</feature>
<feature type="region of interest" description="Disordered" evidence="10">
    <location>
        <begin position="1392"/>
        <end position="1424"/>
    </location>
</feature>
<keyword evidence="15" id="KW-1185">Reference proteome</keyword>
<feature type="transmembrane region" description="Helical" evidence="11">
    <location>
        <begin position="1984"/>
        <end position="2010"/>
    </location>
</feature>
<feature type="non-terminal residue" evidence="14">
    <location>
        <position position="1"/>
    </location>
</feature>
<keyword evidence="8" id="KW-0407">Ion channel</keyword>
<evidence type="ECO:0000256" key="1">
    <source>
        <dbReference type="ARBA" id="ARBA00004127"/>
    </source>
</evidence>
<proteinExistence type="predicted"/>
<dbReference type="Pfam" id="PF08454">
    <property type="entry name" value="RIH_assoc"/>
    <property type="match status" value="1"/>
</dbReference>
<feature type="transmembrane region" description="Helical" evidence="11">
    <location>
        <begin position="2031"/>
        <end position="2053"/>
    </location>
</feature>
<gene>
    <name evidence="14" type="ORF">CYMTET_28105</name>
</gene>
<feature type="domain" description="RIH" evidence="12">
    <location>
        <begin position="551"/>
        <end position="661"/>
    </location>
</feature>
<feature type="transmembrane region" description="Helical" evidence="11">
    <location>
        <begin position="1886"/>
        <end position="1910"/>
    </location>
</feature>
<evidence type="ECO:0000256" key="4">
    <source>
        <dbReference type="ARBA" id="ARBA00022989"/>
    </source>
</evidence>
<feature type="region of interest" description="Disordered" evidence="10">
    <location>
        <begin position="1930"/>
        <end position="1949"/>
    </location>
</feature>
<name>A0AAE0FNT5_9CHLO</name>
<keyword evidence="4 11" id="KW-1133">Transmembrane helix</keyword>
<keyword evidence="2" id="KW-0813">Transport</keyword>
<evidence type="ECO:0000256" key="9">
    <source>
        <dbReference type="SAM" id="Coils"/>
    </source>
</evidence>
<comment type="caution">
    <text evidence="14">The sequence shown here is derived from an EMBL/GenBank/DDBJ whole genome shotgun (WGS) entry which is preliminary data.</text>
</comment>
<dbReference type="Pfam" id="PF01365">
    <property type="entry name" value="RYDR_ITPR"/>
    <property type="match status" value="1"/>
</dbReference>
<keyword evidence="9" id="KW-0175">Coiled coil</keyword>
<evidence type="ECO:0000256" key="10">
    <source>
        <dbReference type="SAM" id="MobiDB-lite"/>
    </source>
</evidence>
<sequence>VLGLYRALTMGRNMKGALLLLANARTLGCSYSALLRLVQNGKLPFKLRRYAANLLNTLYMTPEMSEDKSRTQDLQMHPGKSAPHWHIWSAVAHLAQPAEKEAQSNVVTEASIFQRFPNVAPTPFFSDLWTYLLKYISDAKLEASKGEKNKLTVAMLNLLSVMLQLGIFKPDPIANIAPGADSASSGISNRGSVVLSFPPLPKMAVFPDTATPGQPRQPPEIVPEDSAVQCHTADSAKGSFEGRYQFTAMAELLVKLLSWNEKQNANGSGTPSQDLVQIVFQAKVAICGILEDFLNIQLAQQVSHACLQFDRWFEGRFSGAIATFNDSHVGLRNPSEERTPEVDRVTYRNSIAQLKEYIFAEEAWGSKGPGTPWSQKDLEDLTHQLVGCPLITELLLNNDELDMPSGSTNVLLDLVQLNYPPLTQAAFSLLELYTHKQSRLMAQLQRVQNLVDPEVVVKYSFVRGKLHTLNNYIHLLSSTQHQHQTAALTSALIGEFSALCTVGYVDSVVGVVDAVAAHKFQDLLVQIGVVPLVLRILRLAPPSGRAVPEDLIPVFKTAHGLLSALCSDPCNAKNQEILWEVLPEIMGTVGHPEVDAIGTIMAIMHDNMTLCTKVDETLVRYVLEIQKKHGRQAQVVYLLMTLIMVEGKIIKSNQNLVLQMLWEYDASVALTWNDSKGFARRMELMQQKEHLSTGLQSEVQYHCAMVDLLALCAEGDNSSTKAKVRSYYTFENILNHVIYCDRPFPTPSKATSMTDPRDVALVDSLVMEEQVPLQGSRTVGESEGSTARSHLALEDRVLVAGPFLRLLTTTYFSPDDVASQRDIMDHIWMNDPVQMSDEMVVEEILTMNTPREEGATPRTSLIEVLLSDMESVVQDAVLSSAGWEYICRAVLPCLEAYYLTLGTSSSHREMMENPKTEAKQQQLIAMLKRVHTIMSRQMGVDKSEEEIEARLADMRMRRLLGQLAHLEVEAENIWHPEGIPLQQPVLTSFQYISQHSRKISEGEARAISSPEMTTDALILVREDAWNAFLRSFCGDGNDIESRIRVGRGTWMLASILVKPSSGGTGADGQPAQASNRPSSLARCMVKMLREYAASDQLTVTTLNTLRCMLYAQEPLLCTPPPELLKSHQPVALSLDGLTRMEHQEANLRRFVQGHPPCKWANSREVHAKALRCVQCGLANAGATEVALQYLVHSNAAVSAAAVHLMGALLEGGNPRVQGEIHQLHTRPDESFKRETLKLFGFLHSRVQDLAVDTRSYYENVVGTVRTMRRRQEKSDDEGDRKPNSGQSGDGRGGGGKQQSNSRASKLLKTSSELLMAVVNHEADTELGVQKVMEESALLSKLKLKRTMSISMRLRSSQVSTDQGNGNVGVSFAPACTRMRRMSVMRWMPSHCKGPLDRGGANHEEGRQGGSASLAEEQAQGMVGEAETHHHFELGERAQVVVQRLREGVEVLRMLQLFVEGHHHGMQTLVRTQPHCTKSHDLVSELVALMEEMQAVLAVSLIDGLPHLGMLALQCCHTLSELVQGPCVENQRLLGNSNLVKTADVLFTALSNDQGALRDARVAPSEHLLRTLLTQKRSGTSEWALQLPVPALACCLKVSVLVMLSSILEGSSARTLSRLLLQRLNLRSIHKQMAAIYTNLGPEWLMRSRGGAQRASMLLEGKMLNGMAGPKNLREMMFGMRDGFMGALGGEKVGEMLLHPYVPSDTMVDPQDDPEETAQALLIDEGYGYMSLLSVLSLNTEARHDGATQLLKAIEENESGMHQFFAHMVGSVELVFLGEVQKVFFPMPTQVIEMLADWRWRTEAEVAFQQVTRRSPQEKVKAFIFVAQLTVFDIDHMYTLRQSPRMAWLSNWKTFLKEGPFWVSLLICSILVVKYKEHDADPYESTGSVSILRVVTVVHVAAAILSCWKFVKVDAPSEMFRLRLEQAARRRSNEKDNKDKGLSKGQRGGHEAEADEIELWRMSQANKKFSTLEELSFLRYYMQMYVVLASMVMSLFGALLSPFFFVFHLLLYFERPAPTSVVLAIYQVREKIASTICLGVIIMAVFAFVSYKFFYEDIELSYRDAGCIFAADETSPTGCAPDPVTLFQTLSVHVANAFLNRDIMELTDKRAASGSPSQWRLTPPDADSDFYEQLRNFHAVIFSLLWQLIMVNIITGLVLDAFLTIRLEEKERVTDTHTRCFICSHDRVEMDEPRRGRRSSSFNEHIEKAHNPWSYIAYLVYLKHKSSEDYNGLESFVNRQMLEGHIDFMPVLRSRELELEHMRIEEAEEEEELAAISVAAELKGGDNHELAERVDSMLIQLNERGVAMEAEVAELRSRMEEQRRAATKEAEAVRQQLDQLEVWVRPQPSEAQLSVMEKALGIMSSKP</sequence>
<dbReference type="EMBL" id="LGRX02015756">
    <property type="protein sequence ID" value="KAK3263065.1"/>
    <property type="molecule type" value="Genomic_DNA"/>
</dbReference>
<dbReference type="GO" id="GO:0012505">
    <property type="term" value="C:endomembrane system"/>
    <property type="evidence" value="ECO:0007669"/>
    <property type="project" value="UniProtKB-SubCell"/>
</dbReference>
<organism evidence="14 15">
    <name type="scientific">Cymbomonas tetramitiformis</name>
    <dbReference type="NCBI Taxonomy" id="36881"/>
    <lineage>
        <taxon>Eukaryota</taxon>
        <taxon>Viridiplantae</taxon>
        <taxon>Chlorophyta</taxon>
        <taxon>Pyramimonadophyceae</taxon>
        <taxon>Pyramimonadales</taxon>
        <taxon>Pyramimonadaceae</taxon>
        <taxon>Cymbomonas</taxon>
    </lineage>
</organism>
<evidence type="ECO:0000256" key="6">
    <source>
        <dbReference type="ARBA" id="ARBA00023136"/>
    </source>
</evidence>
<dbReference type="GO" id="GO:0016020">
    <property type="term" value="C:membrane"/>
    <property type="evidence" value="ECO:0007669"/>
    <property type="project" value="InterPro"/>
</dbReference>
<feature type="domain" description="RyR/IP3R Homology associated" evidence="13">
    <location>
        <begin position="1449"/>
        <end position="1543"/>
    </location>
</feature>
<dbReference type="PANTHER" id="PTHR13715">
    <property type="entry name" value="RYANODINE RECEPTOR AND IP3 RECEPTOR"/>
    <property type="match status" value="1"/>
</dbReference>
<feature type="compositionally biased region" description="Basic and acidic residues" evidence="10">
    <location>
        <begin position="1393"/>
        <end position="1406"/>
    </location>
</feature>
<keyword evidence="6 11" id="KW-0472">Membrane</keyword>
<evidence type="ECO:0000256" key="7">
    <source>
        <dbReference type="ARBA" id="ARBA00023286"/>
    </source>
</evidence>
<evidence type="ECO:0000313" key="14">
    <source>
        <dbReference type="EMBL" id="KAK3263065.1"/>
    </source>
</evidence>
<evidence type="ECO:0000256" key="8">
    <source>
        <dbReference type="ARBA" id="ARBA00023303"/>
    </source>
</evidence>
<evidence type="ECO:0000256" key="2">
    <source>
        <dbReference type="ARBA" id="ARBA00022448"/>
    </source>
</evidence>
<dbReference type="GO" id="GO:0005262">
    <property type="term" value="F:calcium channel activity"/>
    <property type="evidence" value="ECO:0007669"/>
    <property type="project" value="InterPro"/>
</dbReference>
<dbReference type="PANTHER" id="PTHR13715:SF99">
    <property type="entry name" value="INOSITOL 1,4,5-TRISPHOSPHATE RECEPTOR-LIKE PROTEIN A"/>
    <property type="match status" value="1"/>
</dbReference>
<reference evidence="14 15" key="1">
    <citation type="journal article" date="2015" name="Genome Biol. Evol.">
        <title>Comparative Genomics of a Bacterivorous Green Alga Reveals Evolutionary Causalities and Consequences of Phago-Mixotrophic Mode of Nutrition.</title>
        <authorList>
            <person name="Burns J.A."/>
            <person name="Paasch A."/>
            <person name="Narechania A."/>
            <person name="Kim E."/>
        </authorList>
    </citation>
    <scope>NUCLEOTIDE SEQUENCE [LARGE SCALE GENOMIC DNA]</scope>
    <source>
        <strain evidence="14 15">PLY_AMNH</strain>
    </source>
</reference>
<accession>A0AAE0FNT5</accession>
<keyword evidence="3 11" id="KW-0812">Transmembrane</keyword>
<feature type="transmembrane region" description="Helical" evidence="11">
    <location>
        <begin position="2136"/>
        <end position="2162"/>
    </location>
</feature>
<feature type="compositionally biased region" description="Gly residues" evidence="10">
    <location>
        <begin position="1287"/>
        <end position="1296"/>
    </location>
</feature>
<dbReference type="InterPro" id="IPR013662">
    <property type="entry name" value="RIH_assoc-dom"/>
</dbReference>
<evidence type="ECO:0000256" key="3">
    <source>
        <dbReference type="ARBA" id="ARBA00022692"/>
    </source>
</evidence>